<reference evidence="2" key="1">
    <citation type="submission" date="2023-06" db="EMBL/GenBank/DDBJ databases">
        <title>Survivors Of The Sea: Transcriptome response of Skeletonema marinoi to long-term dormancy.</title>
        <authorList>
            <person name="Pinder M.I.M."/>
            <person name="Kourtchenko O."/>
            <person name="Robertson E.K."/>
            <person name="Larsson T."/>
            <person name="Maumus F."/>
            <person name="Osuna-Cruz C.M."/>
            <person name="Vancaester E."/>
            <person name="Stenow R."/>
            <person name="Vandepoele K."/>
            <person name="Ploug H."/>
            <person name="Bruchert V."/>
            <person name="Godhe A."/>
            <person name="Topel M."/>
        </authorList>
    </citation>
    <scope>NUCLEOTIDE SEQUENCE</scope>
    <source>
        <strain evidence="2">R05AC</strain>
    </source>
</reference>
<dbReference type="AlphaFoldDB" id="A0AAD9D3I6"/>
<feature type="region of interest" description="Disordered" evidence="1">
    <location>
        <begin position="1"/>
        <end position="172"/>
    </location>
</feature>
<feature type="compositionally biased region" description="Low complexity" evidence="1">
    <location>
        <begin position="634"/>
        <end position="648"/>
    </location>
</feature>
<evidence type="ECO:0000313" key="3">
    <source>
        <dbReference type="Proteomes" id="UP001224775"/>
    </source>
</evidence>
<organism evidence="2 3">
    <name type="scientific">Skeletonema marinoi</name>
    <dbReference type="NCBI Taxonomy" id="267567"/>
    <lineage>
        <taxon>Eukaryota</taxon>
        <taxon>Sar</taxon>
        <taxon>Stramenopiles</taxon>
        <taxon>Ochrophyta</taxon>
        <taxon>Bacillariophyta</taxon>
        <taxon>Coscinodiscophyceae</taxon>
        <taxon>Thalassiosirophycidae</taxon>
        <taxon>Thalassiosirales</taxon>
        <taxon>Skeletonemataceae</taxon>
        <taxon>Skeletonema</taxon>
        <taxon>Skeletonema marinoi-dohrnii complex</taxon>
    </lineage>
</organism>
<evidence type="ECO:0000256" key="1">
    <source>
        <dbReference type="SAM" id="MobiDB-lite"/>
    </source>
</evidence>
<feature type="compositionally biased region" description="Basic and acidic residues" evidence="1">
    <location>
        <begin position="382"/>
        <end position="397"/>
    </location>
</feature>
<feature type="region of interest" description="Disordered" evidence="1">
    <location>
        <begin position="341"/>
        <end position="408"/>
    </location>
</feature>
<feature type="compositionally biased region" description="Polar residues" evidence="1">
    <location>
        <begin position="398"/>
        <end position="408"/>
    </location>
</feature>
<dbReference type="EMBL" id="JATAAI010000073">
    <property type="protein sequence ID" value="KAK1732327.1"/>
    <property type="molecule type" value="Genomic_DNA"/>
</dbReference>
<name>A0AAD9D3I6_9STRA</name>
<feature type="compositionally biased region" description="Polar residues" evidence="1">
    <location>
        <begin position="610"/>
        <end position="624"/>
    </location>
</feature>
<protein>
    <submittedName>
        <fullName evidence="2">Uncharacterized protein</fullName>
    </submittedName>
</protein>
<sequence length="1095" mass="119968">MVLKSSRKSSPAQQMKAFIKASPIKLRMKHKKKPPPTTSASPPASPPPPKPETNNMKSSGRSTQQQSAMKLNQLRSKYGIKPISLREERDEQHTAKEVDDGEREAVKKADHCEREALKKLDDSEQKTVKEVDDSDSEREAVKKVDGGEGKAVKKVDDSERKAVKEEQPTSDTEKMWMSVEVITTKSAIALNPLWAKFVGGAEEKGLAVIAAFASYKALQAKVEQKAIAVEDGDKFCNDATSVEQLKRRHIRQQVLVDELDKAQKEKDAAKSKVMDMWSCLTSAERKAVGGLGEIEQDLFEGIEANVFLKLGKVSKDFLHSVTAVNSLHEVAKAFVWGVDDEAQQVPPPRSNEVNNSDHRDDKSPVGSTTQNIVAGGSVCSEKSLRGKGEERKNDDVNQKTSSSDESPLSQKINAILVHPKINAILVNPLLSNLMEKDDATQKTSSSSGSSLAKIGLDTLMCGDHDDATFVTENTDETGTTGDSSVRSENSLLTKFEEKFEETMACGDHDDATFVTGNTDESGVTGDSSVRSENSLLTKFEESMACGGGDHATIGTEETYESGTTGGSSVRSNSSLLEKLHETMMCIGSDDSTVRTDHISENSLCEEEDVSLNNNDTQIKSQPDESLTPVEMKRTTSTKSTVSRRSAASFPSVKQNLSAVSAATRASTADDTKSVSSKKSAKSVGMIFPSMKQNLSAVSALTRARTADDTKSVSSKKSAKSVGMIKSASTIKSVNDKSIDTTSTLSIITIKNVDTIETAEIIKSVGTTETACTMESVGTTVVSHDDDDQSHASNASTAFVYHSTVGEALSCQNWLKLFSREDEDESIYDGSAVTSLGESVLEVPSVTLSKDGNDDDATLMTDATLVTNISKKSEVIYHNAPGEIEVNRRSNSNGSEPAVLEDDVPVRMMAHSHKERYEEVIQQRNFLTHAFIKCDDFFSGLFCCQENVEATLQKSEGEEWNECYSYCKKFLYQDSDDFADEEAFIAWLNIQEAQAAKAEKSLSKYRVHKLKSLLMPVATEQRRQYEELRFALDDAVMAKMHGIENIDYAIKKAAVSEFNKNYYSIMLKGKIMTSLFSRLQELLKVWDLSARCLHVL</sequence>
<keyword evidence="3" id="KW-1185">Reference proteome</keyword>
<dbReference type="Proteomes" id="UP001224775">
    <property type="component" value="Unassembled WGS sequence"/>
</dbReference>
<feature type="compositionally biased region" description="Low complexity" evidence="1">
    <location>
        <begin position="657"/>
        <end position="666"/>
    </location>
</feature>
<proteinExistence type="predicted"/>
<feature type="compositionally biased region" description="Polar residues" evidence="1">
    <location>
        <begin position="52"/>
        <end position="75"/>
    </location>
</feature>
<accession>A0AAD9D3I6</accession>
<gene>
    <name evidence="2" type="ORF">QTG54_016994</name>
</gene>
<evidence type="ECO:0000313" key="2">
    <source>
        <dbReference type="EMBL" id="KAK1732327.1"/>
    </source>
</evidence>
<feature type="region of interest" description="Disordered" evidence="1">
    <location>
        <begin position="604"/>
        <end position="681"/>
    </location>
</feature>
<feature type="compositionally biased region" description="Basic and acidic residues" evidence="1">
    <location>
        <begin position="84"/>
        <end position="172"/>
    </location>
</feature>
<comment type="caution">
    <text evidence="2">The sequence shown here is derived from an EMBL/GenBank/DDBJ whole genome shotgun (WGS) entry which is preliminary data.</text>
</comment>